<gene>
    <name evidence="2" type="ORF">FOPG_17312</name>
</gene>
<name>X0GT22_FUSOX</name>
<evidence type="ECO:0000313" key="2">
    <source>
        <dbReference type="EMBL" id="EXL66518.1"/>
    </source>
</evidence>
<dbReference type="HOGENOM" id="CLU_1482062_0_0_1"/>
<reference evidence="2" key="2">
    <citation type="submission" date="2014-03" db="EMBL/GenBank/DDBJ databases">
        <title>The Genome Annotation of Fusarium oxysporum PHW808.</title>
        <authorList>
            <consortium name="The Broad Institute Genomics Platform"/>
            <person name="Ma L.-J."/>
            <person name="Corby-Kistler H."/>
            <person name="Broz K."/>
            <person name="Gale L.R."/>
            <person name="Jonkers W."/>
            <person name="O'Donnell K."/>
            <person name="Ploetz R."/>
            <person name="Steinberg C."/>
            <person name="Schwartz D.C."/>
            <person name="VanEtten H."/>
            <person name="Zhou S."/>
            <person name="Young S.K."/>
            <person name="Zeng Q."/>
            <person name="Gargeya S."/>
            <person name="Fitzgerald M."/>
            <person name="Abouelleil A."/>
            <person name="Alvarado L."/>
            <person name="Chapman S.B."/>
            <person name="Gainer-Dewar J."/>
            <person name="Goldberg J."/>
            <person name="Griggs A."/>
            <person name="Gujja S."/>
            <person name="Hansen M."/>
            <person name="Howarth C."/>
            <person name="Imamovic A."/>
            <person name="Ireland A."/>
            <person name="Larimer J."/>
            <person name="McCowan C."/>
            <person name="Murphy C."/>
            <person name="Pearson M."/>
            <person name="Poon T.W."/>
            <person name="Priest M."/>
            <person name="Roberts A."/>
            <person name="Saif S."/>
            <person name="Shea T."/>
            <person name="Sykes S."/>
            <person name="Wortman J."/>
            <person name="Nusbaum C."/>
            <person name="Birren B."/>
        </authorList>
    </citation>
    <scope>NUCLEOTIDE SEQUENCE</scope>
    <source>
        <strain evidence="2">54008</strain>
    </source>
</reference>
<organism evidence="2">
    <name type="scientific">Fusarium oxysporum f. sp. conglutinans race 2 54008</name>
    <dbReference type="NCBI Taxonomy" id="1089457"/>
    <lineage>
        <taxon>Eukaryota</taxon>
        <taxon>Fungi</taxon>
        <taxon>Dikarya</taxon>
        <taxon>Ascomycota</taxon>
        <taxon>Pezizomycotina</taxon>
        <taxon>Sordariomycetes</taxon>
        <taxon>Hypocreomycetidae</taxon>
        <taxon>Hypocreales</taxon>
        <taxon>Nectriaceae</taxon>
        <taxon>Fusarium</taxon>
        <taxon>Fusarium oxysporum species complex</taxon>
    </lineage>
</organism>
<proteinExistence type="predicted"/>
<accession>X0GT22</accession>
<feature type="compositionally biased region" description="Polar residues" evidence="1">
    <location>
        <begin position="1"/>
        <end position="17"/>
    </location>
</feature>
<sequence length="182" mass="20504">MQQHSALDTNLSTQGPQASPEDASVPPKNSGKDAADTTVDTSVIIKETKSKSERKPKTKLQFYVDFRPLSGKHWYKRVGKEIWVLADGQWVSLTAEDFAALTALHPTLLQEHHDFFLASQHPSASAATYDMPARMWGHAIHSFLEHLRQRLVESQEFMDGFIIPAYHMLSLLDETVPSFLET</sequence>
<dbReference type="AlphaFoldDB" id="X0GT22"/>
<dbReference type="EMBL" id="KK033432">
    <property type="protein sequence ID" value="EXL66518.1"/>
    <property type="molecule type" value="Genomic_DNA"/>
</dbReference>
<protein>
    <submittedName>
        <fullName evidence="2">Uncharacterized protein</fullName>
    </submittedName>
</protein>
<evidence type="ECO:0000256" key="1">
    <source>
        <dbReference type="SAM" id="MobiDB-lite"/>
    </source>
</evidence>
<feature type="region of interest" description="Disordered" evidence="1">
    <location>
        <begin position="1"/>
        <end position="41"/>
    </location>
</feature>
<dbReference type="Proteomes" id="UP000030676">
    <property type="component" value="Unassembled WGS sequence"/>
</dbReference>
<reference evidence="2" key="1">
    <citation type="submission" date="2011-11" db="EMBL/GenBank/DDBJ databases">
        <title>The Genome Sequence of Fusarium oxysporum PHW808.</title>
        <authorList>
            <consortium name="The Broad Institute Genome Sequencing Platform"/>
            <person name="Ma L.-J."/>
            <person name="Gale L.R."/>
            <person name="Schwartz D.C."/>
            <person name="Zhou S."/>
            <person name="Corby-Kistler H."/>
            <person name="Young S.K."/>
            <person name="Zeng Q."/>
            <person name="Gargeya S."/>
            <person name="Fitzgerald M."/>
            <person name="Haas B."/>
            <person name="Abouelleil A."/>
            <person name="Alvarado L."/>
            <person name="Arachchi H.M."/>
            <person name="Berlin A."/>
            <person name="Brown A."/>
            <person name="Chapman S.B."/>
            <person name="Chen Z."/>
            <person name="Dunbar C."/>
            <person name="Freedman E."/>
            <person name="Gearin G."/>
            <person name="Goldberg J."/>
            <person name="Griggs A."/>
            <person name="Gujja S."/>
            <person name="Heiman D."/>
            <person name="Howarth C."/>
            <person name="Larson L."/>
            <person name="Lui A."/>
            <person name="MacDonald P.J.P."/>
            <person name="Montmayeur A."/>
            <person name="Murphy C."/>
            <person name="Neiman D."/>
            <person name="Pearson M."/>
            <person name="Priest M."/>
            <person name="Roberts A."/>
            <person name="Saif S."/>
            <person name="Shea T."/>
            <person name="Shenoy N."/>
            <person name="Sisk P."/>
            <person name="Stolte C."/>
            <person name="Sykes S."/>
            <person name="Wortman J."/>
            <person name="Nusbaum C."/>
            <person name="Birren B."/>
        </authorList>
    </citation>
    <scope>NUCLEOTIDE SEQUENCE [LARGE SCALE GENOMIC DNA]</scope>
    <source>
        <strain evidence="2">54008</strain>
    </source>
</reference>